<gene>
    <name evidence="2" type="ORF">Pcinc_024380</name>
</gene>
<keyword evidence="3" id="KW-1185">Reference proteome</keyword>
<reference evidence="2" key="1">
    <citation type="submission" date="2023-10" db="EMBL/GenBank/DDBJ databases">
        <title>Genome assemblies of two species of porcelain crab, Petrolisthes cinctipes and Petrolisthes manimaculis (Anomura: Porcellanidae).</title>
        <authorList>
            <person name="Angst P."/>
        </authorList>
    </citation>
    <scope>NUCLEOTIDE SEQUENCE</scope>
    <source>
        <strain evidence="2">PB745_01</strain>
        <tissue evidence="2">Gill</tissue>
    </source>
</reference>
<feature type="region of interest" description="Disordered" evidence="1">
    <location>
        <begin position="143"/>
        <end position="176"/>
    </location>
</feature>
<proteinExistence type="predicted"/>
<feature type="compositionally biased region" description="Polar residues" evidence="1">
    <location>
        <begin position="157"/>
        <end position="167"/>
    </location>
</feature>
<name>A0AAE1FBI0_PETCI</name>
<comment type="caution">
    <text evidence="2">The sequence shown here is derived from an EMBL/GenBank/DDBJ whole genome shotgun (WGS) entry which is preliminary data.</text>
</comment>
<evidence type="ECO:0000256" key="1">
    <source>
        <dbReference type="SAM" id="MobiDB-lite"/>
    </source>
</evidence>
<sequence length="176" mass="19792">MTLQYILPTLRTHTNTTSTKNPRTPPQYNFHQHLYQTSLTPIISPRIPQPHHTPHASLHQHLSNIPHHIPQASLIPTTSHKHHSTQHLYQTSLTPTTYPLHPPSITPPTPINPTTTPSHPPSITHLHHIPQASLHQHLYQTSLTPTTSPQAPLIPFTSPTHHSTNTYIIHPSPLPH</sequence>
<dbReference type="Proteomes" id="UP001286313">
    <property type="component" value="Unassembled WGS sequence"/>
</dbReference>
<feature type="non-terminal residue" evidence="2">
    <location>
        <position position="176"/>
    </location>
</feature>
<accession>A0AAE1FBI0</accession>
<organism evidence="2 3">
    <name type="scientific">Petrolisthes cinctipes</name>
    <name type="common">Flat porcelain crab</name>
    <dbReference type="NCBI Taxonomy" id="88211"/>
    <lineage>
        <taxon>Eukaryota</taxon>
        <taxon>Metazoa</taxon>
        <taxon>Ecdysozoa</taxon>
        <taxon>Arthropoda</taxon>
        <taxon>Crustacea</taxon>
        <taxon>Multicrustacea</taxon>
        <taxon>Malacostraca</taxon>
        <taxon>Eumalacostraca</taxon>
        <taxon>Eucarida</taxon>
        <taxon>Decapoda</taxon>
        <taxon>Pleocyemata</taxon>
        <taxon>Anomura</taxon>
        <taxon>Galatheoidea</taxon>
        <taxon>Porcellanidae</taxon>
        <taxon>Petrolisthes</taxon>
    </lineage>
</organism>
<evidence type="ECO:0000313" key="2">
    <source>
        <dbReference type="EMBL" id="KAK3870395.1"/>
    </source>
</evidence>
<dbReference type="EMBL" id="JAWQEG010002675">
    <property type="protein sequence ID" value="KAK3870395.1"/>
    <property type="molecule type" value="Genomic_DNA"/>
</dbReference>
<protein>
    <submittedName>
        <fullName evidence="2">Uncharacterized protein</fullName>
    </submittedName>
</protein>
<evidence type="ECO:0000313" key="3">
    <source>
        <dbReference type="Proteomes" id="UP001286313"/>
    </source>
</evidence>
<dbReference type="AlphaFoldDB" id="A0AAE1FBI0"/>